<comment type="similarity">
    <text evidence="1">Belongs to the metallophosphoesterase superfamily. YfcE family.</text>
</comment>
<dbReference type="PANTHER" id="PTHR42850:SF2">
    <property type="entry name" value="BLL5683 PROTEIN"/>
    <property type="match status" value="1"/>
</dbReference>
<sequence length="286" mass="31143">MTVRRVAVLSDTHGHLTALRAVLADADASGVTEVVVAGDIVNFGPSSAAVVDLLRECGARLVRGNHEVELVAPYGTPGMPEWLRSSVRYTVARFTMEQLGAERRAFLAALPDRLELDAATLVTHGSPRHVRDGVTESRTDEELRAFWNGHHALTAFVGHTHRPVVRVVPPAAEAAEGEAVRRFVNVGSAGFNLDGDPRVSYALATPGPSGNPGDWQVEIRRVAYDVEAGVREFDNGYRDACGEYAEVFSRQLRTGRHYFGPWVRASGGLPEDEVLPSLRRFLAENP</sequence>
<dbReference type="Pfam" id="PF12850">
    <property type="entry name" value="Metallophos_2"/>
    <property type="match status" value="1"/>
</dbReference>
<dbReference type="EMBL" id="CADCTC010000208">
    <property type="protein sequence ID" value="CAA9281983.1"/>
    <property type="molecule type" value="Genomic_DNA"/>
</dbReference>
<dbReference type="Gene3D" id="3.60.21.10">
    <property type="match status" value="1"/>
</dbReference>
<reference evidence="3" key="1">
    <citation type="submission" date="2020-02" db="EMBL/GenBank/DDBJ databases">
        <authorList>
            <person name="Meier V. D."/>
        </authorList>
    </citation>
    <scope>NUCLEOTIDE SEQUENCE</scope>
    <source>
        <strain evidence="3">AVDCRST_MAG77</strain>
    </source>
</reference>
<evidence type="ECO:0000259" key="2">
    <source>
        <dbReference type="Pfam" id="PF12850"/>
    </source>
</evidence>
<gene>
    <name evidence="3" type="ORF">AVDCRST_MAG77-3923</name>
</gene>
<evidence type="ECO:0000256" key="1">
    <source>
        <dbReference type="ARBA" id="ARBA00008950"/>
    </source>
</evidence>
<organism evidence="3">
    <name type="scientific">uncultured Chloroflexota bacterium</name>
    <dbReference type="NCBI Taxonomy" id="166587"/>
    <lineage>
        <taxon>Bacteria</taxon>
        <taxon>Bacillati</taxon>
        <taxon>Chloroflexota</taxon>
        <taxon>environmental samples</taxon>
    </lineage>
</organism>
<dbReference type="GO" id="GO:0005737">
    <property type="term" value="C:cytoplasm"/>
    <property type="evidence" value="ECO:0007669"/>
    <property type="project" value="TreeGrafter"/>
</dbReference>
<protein>
    <recommendedName>
        <fullName evidence="2">Calcineurin-like phosphoesterase domain-containing protein</fullName>
    </recommendedName>
</protein>
<dbReference type="InterPro" id="IPR050126">
    <property type="entry name" value="Ap4A_hydrolase"/>
</dbReference>
<dbReference type="GO" id="GO:0016791">
    <property type="term" value="F:phosphatase activity"/>
    <property type="evidence" value="ECO:0007669"/>
    <property type="project" value="TreeGrafter"/>
</dbReference>
<dbReference type="PANTHER" id="PTHR42850">
    <property type="entry name" value="METALLOPHOSPHOESTERASE"/>
    <property type="match status" value="1"/>
</dbReference>
<feature type="domain" description="Calcineurin-like phosphoesterase" evidence="2">
    <location>
        <begin position="5"/>
        <end position="204"/>
    </location>
</feature>
<name>A0A6J4JM04_9CHLR</name>
<dbReference type="SUPFAM" id="SSF56300">
    <property type="entry name" value="Metallo-dependent phosphatases"/>
    <property type="match status" value="1"/>
</dbReference>
<dbReference type="InterPro" id="IPR029052">
    <property type="entry name" value="Metallo-depent_PP-like"/>
</dbReference>
<dbReference type="AlphaFoldDB" id="A0A6J4JM04"/>
<evidence type="ECO:0000313" key="3">
    <source>
        <dbReference type="EMBL" id="CAA9281983.1"/>
    </source>
</evidence>
<proteinExistence type="inferred from homology"/>
<dbReference type="InterPro" id="IPR024654">
    <property type="entry name" value="Calcineurin-like_PHP_lpxH"/>
</dbReference>
<accession>A0A6J4JM04</accession>